<evidence type="ECO:0008006" key="3">
    <source>
        <dbReference type="Google" id="ProtNLM"/>
    </source>
</evidence>
<evidence type="ECO:0000313" key="2">
    <source>
        <dbReference type="Proteomes" id="UP000467841"/>
    </source>
</evidence>
<dbReference type="InterPro" id="IPR013101">
    <property type="entry name" value="LRR_PRU1-like"/>
</dbReference>
<proteinExistence type="predicted"/>
<keyword evidence="2" id="KW-1185">Reference proteome</keyword>
<dbReference type="OrthoDB" id="1105302at2759"/>
<sequence length="115" mass="13246">MRFHDAPLLEQLSINLGPQCPIDVEVVKWVAKAVERCVLRKLEFELRWNNEPMRMPNSLYTCETLTKLILAEKVLVDVPCPVYLPSLYRLDLLDVVYKDEDSHVRLLSGCPFSSA</sequence>
<dbReference type="AlphaFoldDB" id="A0A6D2KV10"/>
<comment type="caution">
    <text evidence="1">The sequence shown here is derived from an EMBL/GenBank/DDBJ whole genome shotgun (WGS) entry which is preliminary data.</text>
</comment>
<organism evidence="1 2">
    <name type="scientific">Microthlaspi erraticum</name>
    <dbReference type="NCBI Taxonomy" id="1685480"/>
    <lineage>
        <taxon>Eukaryota</taxon>
        <taxon>Viridiplantae</taxon>
        <taxon>Streptophyta</taxon>
        <taxon>Embryophyta</taxon>
        <taxon>Tracheophyta</taxon>
        <taxon>Spermatophyta</taxon>
        <taxon>Magnoliopsida</taxon>
        <taxon>eudicotyledons</taxon>
        <taxon>Gunneridae</taxon>
        <taxon>Pentapetalae</taxon>
        <taxon>rosids</taxon>
        <taxon>malvids</taxon>
        <taxon>Brassicales</taxon>
        <taxon>Brassicaceae</taxon>
        <taxon>Coluteocarpeae</taxon>
        <taxon>Microthlaspi</taxon>
    </lineage>
</organism>
<protein>
    <recommendedName>
        <fullName evidence="3">FBD domain-containing protein</fullName>
    </recommendedName>
</protein>
<dbReference type="EMBL" id="CACVBM020001718">
    <property type="protein sequence ID" value="CAA7058333.1"/>
    <property type="molecule type" value="Genomic_DNA"/>
</dbReference>
<gene>
    <name evidence="1" type="ORF">MERR_LOCUS45569</name>
</gene>
<name>A0A6D2KV10_9BRAS</name>
<dbReference type="Pfam" id="PF07723">
    <property type="entry name" value="LRR_2"/>
    <property type="match status" value="1"/>
</dbReference>
<reference evidence="1" key="1">
    <citation type="submission" date="2020-01" db="EMBL/GenBank/DDBJ databases">
        <authorList>
            <person name="Mishra B."/>
        </authorList>
    </citation>
    <scope>NUCLEOTIDE SEQUENCE [LARGE SCALE GENOMIC DNA]</scope>
</reference>
<evidence type="ECO:0000313" key="1">
    <source>
        <dbReference type="EMBL" id="CAA7058333.1"/>
    </source>
</evidence>
<accession>A0A6D2KV10</accession>
<dbReference type="Proteomes" id="UP000467841">
    <property type="component" value="Unassembled WGS sequence"/>
</dbReference>